<dbReference type="EMBL" id="QJNU01000418">
    <property type="protein sequence ID" value="RYO99499.1"/>
    <property type="molecule type" value="Genomic_DNA"/>
</dbReference>
<proteinExistence type="predicted"/>
<comment type="caution">
    <text evidence="2">The sequence shown here is derived from an EMBL/GenBank/DDBJ whole genome shotgun (WGS) entry which is preliminary data.</text>
</comment>
<name>A0A4Q4T724_9PEZI</name>
<gene>
    <name evidence="2" type="ORF">DL764_006790</name>
</gene>
<feature type="region of interest" description="Disordered" evidence="1">
    <location>
        <begin position="51"/>
        <end position="95"/>
    </location>
</feature>
<dbReference type="OrthoDB" id="4769467at2759"/>
<evidence type="ECO:0000256" key="1">
    <source>
        <dbReference type="SAM" id="MobiDB-lite"/>
    </source>
</evidence>
<sequence length="95" mass="10138">MASKSMKRRLSARSETDSRWECFKKHRRHREALSVRVAADEEMALLNSDSNEVSLRGGGPGELPTYGVAPPIGIHANSPGGGDGGATTAFWPTSA</sequence>
<protein>
    <submittedName>
        <fullName evidence="2">Uncharacterized protein</fullName>
    </submittedName>
</protein>
<dbReference type="AlphaFoldDB" id="A0A4Q4T724"/>
<reference evidence="2 3" key="1">
    <citation type="submission" date="2018-06" db="EMBL/GenBank/DDBJ databases">
        <title>Complete Genomes of Monosporascus.</title>
        <authorList>
            <person name="Robinson A.J."/>
            <person name="Natvig D.O."/>
        </authorList>
    </citation>
    <scope>NUCLEOTIDE SEQUENCE [LARGE SCALE GENOMIC DNA]</scope>
    <source>
        <strain evidence="2 3">CBS 110550</strain>
    </source>
</reference>
<keyword evidence="3" id="KW-1185">Reference proteome</keyword>
<organism evidence="2 3">
    <name type="scientific">Monosporascus ibericus</name>
    <dbReference type="NCBI Taxonomy" id="155417"/>
    <lineage>
        <taxon>Eukaryota</taxon>
        <taxon>Fungi</taxon>
        <taxon>Dikarya</taxon>
        <taxon>Ascomycota</taxon>
        <taxon>Pezizomycotina</taxon>
        <taxon>Sordariomycetes</taxon>
        <taxon>Xylariomycetidae</taxon>
        <taxon>Xylariales</taxon>
        <taxon>Xylariales incertae sedis</taxon>
        <taxon>Monosporascus</taxon>
    </lineage>
</organism>
<dbReference type="Proteomes" id="UP000293360">
    <property type="component" value="Unassembled WGS sequence"/>
</dbReference>
<evidence type="ECO:0000313" key="3">
    <source>
        <dbReference type="Proteomes" id="UP000293360"/>
    </source>
</evidence>
<accession>A0A4Q4T724</accession>
<evidence type="ECO:0000313" key="2">
    <source>
        <dbReference type="EMBL" id="RYO99499.1"/>
    </source>
</evidence>